<keyword evidence="1" id="KW-1133">Transmembrane helix</keyword>
<dbReference type="STRING" id="1179773.BN6_19740"/>
<dbReference type="PATRIC" id="fig|1179773.3.peg.1984"/>
<accession>K0JWY6</accession>
<evidence type="ECO:0000313" key="3">
    <source>
        <dbReference type="Proteomes" id="UP000006281"/>
    </source>
</evidence>
<dbReference type="Proteomes" id="UP000006281">
    <property type="component" value="Chromosome"/>
</dbReference>
<keyword evidence="1" id="KW-0812">Transmembrane</keyword>
<keyword evidence="3" id="KW-1185">Reference proteome</keyword>
<reference evidence="2 3" key="1">
    <citation type="journal article" date="2012" name="BMC Genomics">
        <title>Complete genome sequence of Saccharothrix espanaensis DSM 44229T and comparison to the other completely sequenced Pseudonocardiaceae.</title>
        <authorList>
            <person name="Strobel T."/>
            <person name="Al-Dilaimi A."/>
            <person name="Blom J."/>
            <person name="Gessner A."/>
            <person name="Kalinowski J."/>
            <person name="Luzhetska M."/>
            <person name="Puhler A."/>
            <person name="Szczepanowski R."/>
            <person name="Bechthold A."/>
            <person name="Ruckert C."/>
        </authorList>
    </citation>
    <scope>NUCLEOTIDE SEQUENCE [LARGE SCALE GENOMIC DNA]</scope>
    <source>
        <strain evidence="3">ATCC 51144 / DSM 44229 / JCM 9112 / NBRC 15066 / NRRL 15764</strain>
    </source>
</reference>
<sequence length="157" mass="17167">MGCSKSARTATSRYQPIFIPAHAGLREQRRSRWRHEQIAELLKNERPSTNFAGTSRAALPRLEKYGKEASHMLRQTPATRGTHTDSLVPGRSMLILFVASILSLLPAIAAGVTTWGVLSVLLATRIPLAMVATMTTGLSVYLMLLINISGRLNRAVS</sequence>
<organism evidence="2 3">
    <name type="scientific">Saccharothrix espanaensis (strain ATCC 51144 / DSM 44229 / JCM 9112 / NBRC 15066 / NRRL 15764)</name>
    <dbReference type="NCBI Taxonomy" id="1179773"/>
    <lineage>
        <taxon>Bacteria</taxon>
        <taxon>Bacillati</taxon>
        <taxon>Actinomycetota</taxon>
        <taxon>Actinomycetes</taxon>
        <taxon>Pseudonocardiales</taxon>
        <taxon>Pseudonocardiaceae</taxon>
        <taxon>Saccharothrix</taxon>
    </lineage>
</organism>
<dbReference type="KEGG" id="sesp:BN6_19740"/>
<dbReference type="EMBL" id="HE804045">
    <property type="protein sequence ID" value="CCH29294.1"/>
    <property type="molecule type" value="Genomic_DNA"/>
</dbReference>
<keyword evidence="1" id="KW-0472">Membrane</keyword>
<protein>
    <submittedName>
        <fullName evidence="2">Putative membrane protein</fullName>
    </submittedName>
</protein>
<feature type="transmembrane region" description="Helical" evidence="1">
    <location>
        <begin position="94"/>
        <end position="122"/>
    </location>
</feature>
<feature type="transmembrane region" description="Helical" evidence="1">
    <location>
        <begin position="128"/>
        <end position="148"/>
    </location>
</feature>
<evidence type="ECO:0000313" key="2">
    <source>
        <dbReference type="EMBL" id="CCH29294.1"/>
    </source>
</evidence>
<gene>
    <name evidence="2" type="ordered locus">BN6_19740</name>
</gene>
<dbReference type="HOGENOM" id="CLU_1676580_0_0_11"/>
<dbReference type="AlphaFoldDB" id="K0JWY6"/>
<name>K0JWY6_SACES</name>
<evidence type="ECO:0000256" key="1">
    <source>
        <dbReference type="SAM" id="Phobius"/>
    </source>
</evidence>
<proteinExistence type="predicted"/>